<dbReference type="EMBL" id="BONV01000010">
    <property type="protein sequence ID" value="GIG79659.1"/>
    <property type="molecule type" value="Genomic_DNA"/>
</dbReference>
<protein>
    <recommendedName>
        <fullName evidence="4">Secreted protein</fullName>
    </recommendedName>
</protein>
<feature type="signal peptide" evidence="1">
    <location>
        <begin position="1"/>
        <end position="23"/>
    </location>
</feature>
<comment type="caution">
    <text evidence="2">The sequence shown here is derived from an EMBL/GenBank/DDBJ whole genome shotgun (WGS) entry which is preliminary data.</text>
</comment>
<name>A0A8J3M567_9ACTN</name>
<dbReference type="AlphaFoldDB" id="A0A8J3M567"/>
<evidence type="ECO:0008006" key="4">
    <source>
        <dbReference type="Google" id="ProtNLM"/>
    </source>
</evidence>
<accession>A0A8J3M567</accession>
<evidence type="ECO:0000313" key="2">
    <source>
        <dbReference type="EMBL" id="GIG79659.1"/>
    </source>
</evidence>
<dbReference type="RefSeq" id="WP_203883112.1">
    <property type="nucleotide sequence ID" value="NZ_BAABHH010000004.1"/>
</dbReference>
<gene>
    <name evidence="2" type="ORF">Pka01_27860</name>
</gene>
<keyword evidence="1" id="KW-0732">Signal</keyword>
<proteinExistence type="predicted"/>
<dbReference type="PROSITE" id="PS51257">
    <property type="entry name" value="PROKAR_LIPOPROTEIN"/>
    <property type="match status" value="1"/>
</dbReference>
<evidence type="ECO:0000313" key="3">
    <source>
        <dbReference type="Proteomes" id="UP000630097"/>
    </source>
</evidence>
<feature type="chain" id="PRO_5035313181" description="Secreted protein" evidence="1">
    <location>
        <begin position="24"/>
        <end position="122"/>
    </location>
</feature>
<dbReference type="Proteomes" id="UP000630097">
    <property type="component" value="Unassembled WGS sequence"/>
</dbReference>
<reference evidence="2 3" key="1">
    <citation type="submission" date="2021-01" db="EMBL/GenBank/DDBJ databases">
        <title>Whole genome shotgun sequence of Planotetraspora kaengkrachanensis NBRC 104272.</title>
        <authorList>
            <person name="Komaki H."/>
            <person name="Tamura T."/>
        </authorList>
    </citation>
    <scope>NUCLEOTIDE SEQUENCE [LARGE SCALE GENOMIC DNA]</scope>
    <source>
        <strain evidence="2 3">NBRC 104272</strain>
    </source>
</reference>
<sequence>MRSLPLAAAVAAASVMLVSGCSAADKAQSCIEAPKLISETISNITAVANDPEAMQKEITDGAAKLNDLAADAGDTTLNQALQGMADSLEKLNVDDANAAVDAAQKAATDSATYLKQITEACL</sequence>
<keyword evidence="3" id="KW-1185">Reference proteome</keyword>
<evidence type="ECO:0000256" key="1">
    <source>
        <dbReference type="SAM" id="SignalP"/>
    </source>
</evidence>
<organism evidence="2 3">
    <name type="scientific">Planotetraspora kaengkrachanensis</name>
    <dbReference type="NCBI Taxonomy" id="575193"/>
    <lineage>
        <taxon>Bacteria</taxon>
        <taxon>Bacillati</taxon>
        <taxon>Actinomycetota</taxon>
        <taxon>Actinomycetes</taxon>
        <taxon>Streptosporangiales</taxon>
        <taxon>Streptosporangiaceae</taxon>
        <taxon>Planotetraspora</taxon>
    </lineage>
</organism>